<proteinExistence type="predicted"/>
<dbReference type="AlphaFoldDB" id="A0AAV9PHB6"/>
<gene>
    <name evidence="1" type="ORF">LTR77_002005</name>
</gene>
<reference evidence="1 2" key="1">
    <citation type="submission" date="2023-08" db="EMBL/GenBank/DDBJ databases">
        <title>Black Yeasts Isolated from many extreme environments.</title>
        <authorList>
            <person name="Coleine C."/>
            <person name="Stajich J.E."/>
            <person name="Selbmann L."/>
        </authorList>
    </citation>
    <scope>NUCLEOTIDE SEQUENCE [LARGE SCALE GENOMIC DNA]</scope>
    <source>
        <strain evidence="1 2">CCFEE 5935</strain>
    </source>
</reference>
<comment type="caution">
    <text evidence="1">The sequence shown here is derived from an EMBL/GenBank/DDBJ whole genome shotgun (WGS) entry which is preliminary data.</text>
</comment>
<organism evidence="1 2">
    <name type="scientific">Saxophila tyrrhenica</name>
    <dbReference type="NCBI Taxonomy" id="1690608"/>
    <lineage>
        <taxon>Eukaryota</taxon>
        <taxon>Fungi</taxon>
        <taxon>Dikarya</taxon>
        <taxon>Ascomycota</taxon>
        <taxon>Pezizomycotina</taxon>
        <taxon>Dothideomycetes</taxon>
        <taxon>Dothideomycetidae</taxon>
        <taxon>Mycosphaerellales</taxon>
        <taxon>Extremaceae</taxon>
        <taxon>Saxophila</taxon>
    </lineage>
</organism>
<keyword evidence="2" id="KW-1185">Reference proteome</keyword>
<dbReference type="EMBL" id="JAVRRT010000003">
    <property type="protein sequence ID" value="KAK5173324.1"/>
    <property type="molecule type" value="Genomic_DNA"/>
</dbReference>
<sequence>MSFPLEKAGEVTRLKERLEADQRTTNTCVLELMLRKQSATSQSLGSLVHSSKTMDLKMEAGISSLRQEITVLARQNQAALADIATKLDRLHDLGQRAAKSPAVLQSLVFDEFYHRELAIHEAHQTTFK</sequence>
<protein>
    <submittedName>
        <fullName evidence="1">Uncharacterized protein</fullName>
    </submittedName>
</protein>
<dbReference type="Proteomes" id="UP001337655">
    <property type="component" value="Unassembled WGS sequence"/>
</dbReference>
<name>A0AAV9PHB6_9PEZI</name>
<evidence type="ECO:0000313" key="2">
    <source>
        <dbReference type="Proteomes" id="UP001337655"/>
    </source>
</evidence>
<accession>A0AAV9PHB6</accession>
<dbReference type="RefSeq" id="XP_064662019.1">
    <property type="nucleotide sequence ID" value="XM_064799264.1"/>
</dbReference>
<evidence type="ECO:0000313" key="1">
    <source>
        <dbReference type="EMBL" id="KAK5173324.1"/>
    </source>
</evidence>
<dbReference type="GeneID" id="89923352"/>